<comment type="caution">
    <text evidence="1">The sequence shown here is derived from an EMBL/GenBank/DDBJ whole genome shotgun (WGS) entry which is preliminary data.</text>
</comment>
<evidence type="ECO:0000313" key="2">
    <source>
        <dbReference type="Proteomes" id="UP001557470"/>
    </source>
</evidence>
<gene>
    <name evidence="1" type="ORF">UPYG_G00330440</name>
</gene>
<sequence length="114" mass="12719">MQNETGECLKELDWKEMETVSAFPGVSDSEKRLYIPGGGITKSLFNASCAEDVCLAVVLIFCSEGDNIPDAFALVNHMNSWLHLVKESNQTQPEWRIPESWRLLYGSGLPPALF</sequence>
<organism evidence="1 2">
    <name type="scientific">Umbra pygmaea</name>
    <name type="common">Eastern mudminnow</name>
    <dbReference type="NCBI Taxonomy" id="75934"/>
    <lineage>
        <taxon>Eukaryota</taxon>
        <taxon>Metazoa</taxon>
        <taxon>Chordata</taxon>
        <taxon>Craniata</taxon>
        <taxon>Vertebrata</taxon>
        <taxon>Euteleostomi</taxon>
        <taxon>Actinopterygii</taxon>
        <taxon>Neopterygii</taxon>
        <taxon>Teleostei</taxon>
        <taxon>Protacanthopterygii</taxon>
        <taxon>Esociformes</taxon>
        <taxon>Umbridae</taxon>
        <taxon>Umbra</taxon>
    </lineage>
</organism>
<dbReference type="PANTHER" id="PTHR12970:SF1">
    <property type="entry name" value="PROTEASOME ASSEMBLY CHAPERONE 2"/>
    <property type="match status" value="1"/>
</dbReference>
<accession>A0ABD0VZG9</accession>
<dbReference type="Gene3D" id="3.40.50.10900">
    <property type="entry name" value="PAC-like subunit"/>
    <property type="match status" value="1"/>
</dbReference>
<dbReference type="InterPro" id="IPR016562">
    <property type="entry name" value="Proteasome_assmbl_chp_2_euk"/>
</dbReference>
<dbReference type="PANTHER" id="PTHR12970">
    <property type="entry name" value="PROTEASOME ASSEMBLY CHAPERONE 2"/>
    <property type="match status" value="1"/>
</dbReference>
<proteinExistence type="predicted"/>
<evidence type="ECO:0000313" key="1">
    <source>
        <dbReference type="EMBL" id="KAL0961688.1"/>
    </source>
</evidence>
<name>A0ABD0VZG9_UMBPY</name>
<dbReference type="AlphaFoldDB" id="A0ABD0VZG9"/>
<protein>
    <recommendedName>
        <fullName evidence="3">Proteasome assembly chaperone 2</fullName>
    </recommendedName>
</protein>
<reference evidence="1 2" key="1">
    <citation type="submission" date="2024-06" db="EMBL/GenBank/DDBJ databases">
        <authorList>
            <person name="Pan Q."/>
            <person name="Wen M."/>
            <person name="Jouanno E."/>
            <person name="Zahm M."/>
            <person name="Klopp C."/>
            <person name="Cabau C."/>
            <person name="Louis A."/>
            <person name="Berthelot C."/>
            <person name="Parey E."/>
            <person name="Roest Crollius H."/>
            <person name="Montfort J."/>
            <person name="Robinson-Rechavi M."/>
            <person name="Bouchez O."/>
            <person name="Lampietro C."/>
            <person name="Lopez Roques C."/>
            <person name="Donnadieu C."/>
            <person name="Postlethwait J."/>
            <person name="Bobe J."/>
            <person name="Verreycken H."/>
            <person name="Guiguen Y."/>
        </authorList>
    </citation>
    <scope>NUCLEOTIDE SEQUENCE [LARGE SCALE GENOMIC DNA]</scope>
    <source>
        <strain evidence="1">Up_M1</strain>
        <tissue evidence="1">Testis</tissue>
    </source>
</reference>
<keyword evidence="2" id="KW-1185">Reference proteome</keyword>
<dbReference type="Proteomes" id="UP001557470">
    <property type="component" value="Unassembled WGS sequence"/>
</dbReference>
<dbReference type="InterPro" id="IPR038389">
    <property type="entry name" value="PSMG2_sf"/>
</dbReference>
<dbReference type="EMBL" id="JAGEUA010000011">
    <property type="protein sequence ID" value="KAL0961688.1"/>
    <property type="molecule type" value="Genomic_DNA"/>
</dbReference>
<evidence type="ECO:0008006" key="3">
    <source>
        <dbReference type="Google" id="ProtNLM"/>
    </source>
</evidence>